<dbReference type="AlphaFoldDB" id="A0A6A6NKQ7"/>
<feature type="region of interest" description="Disordered" evidence="1">
    <location>
        <begin position="18"/>
        <end position="65"/>
    </location>
</feature>
<feature type="compositionally biased region" description="Polar residues" evidence="1">
    <location>
        <begin position="155"/>
        <end position="169"/>
    </location>
</feature>
<evidence type="ECO:0000256" key="1">
    <source>
        <dbReference type="SAM" id="MobiDB-lite"/>
    </source>
</evidence>
<evidence type="ECO:0000313" key="3">
    <source>
        <dbReference type="Proteomes" id="UP000799766"/>
    </source>
</evidence>
<gene>
    <name evidence="2" type="ORF">BDY21DRAFT_176144</name>
</gene>
<protein>
    <submittedName>
        <fullName evidence="2">Uncharacterized protein</fullName>
    </submittedName>
</protein>
<feature type="region of interest" description="Disordered" evidence="1">
    <location>
        <begin position="154"/>
        <end position="188"/>
    </location>
</feature>
<feature type="region of interest" description="Disordered" evidence="1">
    <location>
        <begin position="477"/>
        <end position="507"/>
    </location>
</feature>
<dbReference type="Proteomes" id="UP000799766">
    <property type="component" value="Unassembled WGS sequence"/>
</dbReference>
<feature type="compositionally biased region" description="Basic and acidic residues" evidence="1">
    <location>
        <begin position="54"/>
        <end position="65"/>
    </location>
</feature>
<feature type="region of interest" description="Disordered" evidence="1">
    <location>
        <begin position="200"/>
        <end position="323"/>
    </location>
</feature>
<feature type="compositionally biased region" description="Low complexity" evidence="1">
    <location>
        <begin position="279"/>
        <end position="298"/>
    </location>
</feature>
<organism evidence="2 3">
    <name type="scientific">Lineolata rhizophorae</name>
    <dbReference type="NCBI Taxonomy" id="578093"/>
    <lineage>
        <taxon>Eukaryota</taxon>
        <taxon>Fungi</taxon>
        <taxon>Dikarya</taxon>
        <taxon>Ascomycota</taxon>
        <taxon>Pezizomycotina</taxon>
        <taxon>Dothideomycetes</taxon>
        <taxon>Dothideomycetes incertae sedis</taxon>
        <taxon>Lineolatales</taxon>
        <taxon>Lineolataceae</taxon>
        <taxon>Lineolata</taxon>
    </lineage>
</organism>
<feature type="compositionally biased region" description="Polar residues" evidence="1">
    <location>
        <begin position="403"/>
        <end position="416"/>
    </location>
</feature>
<dbReference type="EMBL" id="MU001716">
    <property type="protein sequence ID" value="KAF2452265.1"/>
    <property type="molecule type" value="Genomic_DNA"/>
</dbReference>
<sequence>MASSCSISSLAPSFPMKIFPYVPRAPKPKPKSKAKSMATTKTAEHSSLGVGSSSKDDGEWFHIDDFPMPDSDASCSLAPANASGSLDHDVVGGLSAASESEKPEHYQSGRKSLDGGTNHATSVAKTNSALNRLFDGSSLEFPIILESDAAEKHYSTTQVKPSNGASDHQGNSHHAAADTGGYGAGQHDDLDAASMRALSEEGMEGIRHEPSLAEDEPLDIDVTSRSPLTGKRTRRSSGDTIISSAEVPEVTPELELEGHRSAKRRRPAEQGAECLILDPVSTSKSTSPPTPGGSVSCSRTSNDSSPCPLDSASKSDGARSPVLPLNDVLDVENSSGCAHDHGTGEEPLHFLRRSISPFEGIQGDQDIGPDSDRREEKSNASDDEVGESHEDKRNRDDGVSCGESVTASRQCEPSSQRFRKKRRGLSRTALGQRNRNTMPLRGGRQTQRQHGLSGNRSHAFTCAERLLDRDSHCPLPRLEITSRSGSAGSQAPRWRRQSHPHDPTIAGFMDAAGIPIRRRRVRPMHLWKLDAAECGPDEQSHQRRRQL</sequence>
<accession>A0A6A6NKQ7</accession>
<keyword evidence="3" id="KW-1185">Reference proteome</keyword>
<feature type="compositionally biased region" description="Polar residues" evidence="1">
    <location>
        <begin position="444"/>
        <end position="456"/>
    </location>
</feature>
<feature type="region of interest" description="Disordered" evidence="1">
    <location>
        <begin position="96"/>
        <end position="120"/>
    </location>
</feature>
<dbReference type="OrthoDB" id="3562657at2759"/>
<feature type="compositionally biased region" description="Basic and acidic residues" evidence="1">
    <location>
        <begin position="370"/>
        <end position="398"/>
    </location>
</feature>
<evidence type="ECO:0000313" key="2">
    <source>
        <dbReference type="EMBL" id="KAF2452265.1"/>
    </source>
</evidence>
<feature type="compositionally biased region" description="Basic and acidic residues" evidence="1">
    <location>
        <begin position="99"/>
        <end position="113"/>
    </location>
</feature>
<reference evidence="2" key="1">
    <citation type="journal article" date="2020" name="Stud. Mycol.">
        <title>101 Dothideomycetes genomes: a test case for predicting lifestyles and emergence of pathogens.</title>
        <authorList>
            <person name="Haridas S."/>
            <person name="Albert R."/>
            <person name="Binder M."/>
            <person name="Bloem J."/>
            <person name="Labutti K."/>
            <person name="Salamov A."/>
            <person name="Andreopoulos B."/>
            <person name="Baker S."/>
            <person name="Barry K."/>
            <person name="Bills G."/>
            <person name="Bluhm B."/>
            <person name="Cannon C."/>
            <person name="Castanera R."/>
            <person name="Culley D."/>
            <person name="Daum C."/>
            <person name="Ezra D."/>
            <person name="Gonzalez J."/>
            <person name="Henrissat B."/>
            <person name="Kuo A."/>
            <person name="Liang C."/>
            <person name="Lipzen A."/>
            <person name="Lutzoni F."/>
            <person name="Magnuson J."/>
            <person name="Mondo S."/>
            <person name="Nolan M."/>
            <person name="Ohm R."/>
            <person name="Pangilinan J."/>
            <person name="Park H.-J."/>
            <person name="Ramirez L."/>
            <person name="Alfaro M."/>
            <person name="Sun H."/>
            <person name="Tritt A."/>
            <person name="Yoshinaga Y."/>
            <person name="Zwiers L.-H."/>
            <person name="Turgeon B."/>
            <person name="Goodwin S."/>
            <person name="Spatafora J."/>
            <person name="Crous P."/>
            <person name="Grigoriev I."/>
        </authorList>
    </citation>
    <scope>NUCLEOTIDE SEQUENCE</scope>
    <source>
        <strain evidence="2">ATCC 16933</strain>
    </source>
</reference>
<feature type="region of interest" description="Disordered" evidence="1">
    <location>
        <begin position="359"/>
        <end position="456"/>
    </location>
</feature>
<proteinExistence type="predicted"/>
<name>A0A6A6NKQ7_9PEZI</name>